<sequence>MHFRRPWSSLEYVMQVMEEFGSSSSVSTTRPKGTTKNVDKRTPEERVFGRGLFASHPNNQATQTHGIPLYMFTCGTCIVLSCLLVILLATNILIQLRTTSPGNLLDIVIKAFYIVISLVGIYALIVGNSWLFRKLSSKQKRNNTNAQYSSLSRLEENYELDNF</sequence>
<feature type="transmembrane region" description="Helical" evidence="1">
    <location>
        <begin position="69"/>
        <end position="92"/>
    </location>
</feature>
<dbReference type="Proteomes" id="UP000301737">
    <property type="component" value="Unassembled WGS sequence"/>
</dbReference>
<keyword evidence="1" id="KW-1133">Transmembrane helix</keyword>
<name>A0A4C2EBB3_9SACH</name>
<keyword evidence="1" id="KW-0472">Membrane</keyword>
<dbReference type="OrthoDB" id="4064992at2759"/>
<gene>
    <name evidence="2" type="ORF">ZYGM_003751</name>
</gene>
<keyword evidence="3" id="KW-1185">Reference proteome</keyword>
<feature type="transmembrane region" description="Helical" evidence="1">
    <location>
        <begin position="112"/>
        <end position="132"/>
    </location>
</feature>
<accession>A0A4C2EBB3</accession>
<evidence type="ECO:0000313" key="3">
    <source>
        <dbReference type="Proteomes" id="UP000301737"/>
    </source>
</evidence>
<comment type="caution">
    <text evidence="2">The sequence shown here is derived from an EMBL/GenBank/DDBJ whole genome shotgun (WGS) entry which is preliminary data.</text>
</comment>
<organism evidence="2 3">
    <name type="scientific">Zygosaccharomyces mellis</name>
    <dbReference type="NCBI Taxonomy" id="42258"/>
    <lineage>
        <taxon>Eukaryota</taxon>
        <taxon>Fungi</taxon>
        <taxon>Dikarya</taxon>
        <taxon>Ascomycota</taxon>
        <taxon>Saccharomycotina</taxon>
        <taxon>Saccharomycetes</taxon>
        <taxon>Saccharomycetales</taxon>
        <taxon>Saccharomycetaceae</taxon>
        <taxon>Zygosaccharomyces</taxon>
    </lineage>
</organism>
<dbReference type="EMBL" id="BIMX01000009">
    <property type="protein sequence ID" value="GCE99358.1"/>
    <property type="molecule type" value="Genomic_DNA"/>
</dbReference>
<evidence type="ECO:0000256" key="1">
    <source>
        <dbReference type="SAM" id="Phobius"/>
    </source>
</evidence>
<reference evidence="2 3" key="1">
    <citation type="submission" date="2019-01" db="EMBL/GenBank/DDBJ databases">
        <title>Draft Genome Sequencing of Zygosaccharomyces mellis Ca-7.</title>
        <authorList>
            <person name="Shiwa Y."/>
            <person name="Kanesaki Y."/>
            <person name="Ishige T."/>
            <person name="Mura K."/>
            <person name="Hori T."/>
            <person name="Tamura T."/>
        </authorList>
    </citation>
    <scope>NUCLEOTIDE SEQUENCE [LARGE SCALE GENOMIC DNA]</scope>
    <source>
        <strain evidence="2 3">Ca-7</strain>
    </source>
</reference>
<dbReference type="AlphaFoldDB" id="A0A4C2EBB3"/>
<proteinExistence type="predicted"/>
<evidence type="ECO:0000313" key="2">
    <source>
        <dbReference type="EMBL" id="GCE99358.1"/>
    </source>
</evidence>
<protein>
    <submittedName>
        <fullName evidence="2">Uncharacterized protein</fullName>
    </submittedName>
</protein>
<keyword evidence="1" id="KW-0812">Transmembrane</keyword>